<dbReference type="SUPFAM" id="SSF56219">
    <property type="entry name" value="DNase I-like"/>
    <property type="match status" value="1"/>
</dbReference>
<dbReference type="Pfam" id="PF14529">
    <property type="entry name" value="Exo_endo_phos_2"/>
    <property type="match status" value="1"/>
</dbReference>
<dbReference type="Proteomes" id="UP000499080">
    <property type="component" value="Unassembled WGS sequence"/>
</dbReference>
<dbReference type="EMBL" id="BGPR01042808">
    <property type="protein sequence ID" value="GBO19336.1"/>
    <property type="molecule type" value="Genomic_DNA"/>
</dbReference>
<feature type="domain" description="Endonuclease/exonuclease/phosphatase" evidence="2">
    <location>
        <begin position="6"/>
        <end position="74"/>
    </location>
</feature>
<keyword evidence="4" id="KW-1185">Reference proteome</keyword>
<organism evidence="3 4">
    <name type="scientific">Araneus ventricosus</name>
    <name type="common">Orbweaver spider</name>
    <name type="synonym">Epeira ventricosa</name>
    <dbReference type="NCBI Taxonomy" id="182803"/>
    <lineage>
        <taxon>Eukaryota</taxon>
        <taxon>Metazoa</taxon>
        <taxon>Ecdysozoa</taxon>
        <taxon>Arthropoda</taxon>
        <taxon>Chelicerata</taxon>
        <taxon>Arachnida</taxon>
        <taxon>Araneae</taxon>
        <taxon>Araneomorphae</taxon>
        <taxon>Entelegynae</taxon>
        <taxon>Araneoidea</taxon>
        <taxon>Araneidae</taxon>
        <taxon>Araneus</taxon>
    </lineage>
</organism>
<evidence type="ECO:0000313" key="3">
    <source>
        <dbReference type="EMBL" id="GBO19336.1"/>
    </source>
</evidence>
<sequence length="449" mass="51476">MGYRDEYSRGKQLQEFIAEKHIFLLNSNVSPPTFEHNNRQGDPDLTMVTTNHSLAAICEWDVLEEEIYSDHKFVKICINSDISSFSFARFKTAHGGHCKFVNLFRSKVQDLQNLISNSSNKEEFNETTRTIQLEIHKTCKQVYKIKRTPLIPNVIWWNRYLQIKKQELKALARRLQKSKGEGRIHYKIVLSEKRALFGKAVKRTQRGSWRHLCTQTQTPCGTPYRSASKAYKLPSDWCIQDNPNPYSPSDHRSSTPPPTNTTKSNLCPSCSSKIFIQLFHPDIQTNRLRKQKQWNSLFTRIIFFSTIKSHLQKFTDSGAKAIYTDGSKTDEGTGSAYCILENYGIIASWTRALPFIPSIFDHMTTARAEKKEVQCTIPDSTYVCSKFDFYLILPCHGKFEASSLKRNCGKLTMQNRLPRLQNECATSSPLQLAPPLLAMQACCEFAKQA</sequence>
<name>A0A4Y2V5I9_ARAVE</name>
<dbReference type="OrthoDB" id="6437038at2759"/>
<dbReference type="AlphaFoldDB" id="A0A4Y2V5I9"/>
<dbReference type="InterPro" id="IPR036691">
    <property type="entry name" value="Endo/exonu/phosph_ase_sf"/>
</dbReference>
<comment type="caution">
    <text evidence="3">The sequence shown here is derived from an EMBL/GenBank/DDBJ whole genome shotgun (WGS) entry which is preliminary data.</text>
</comment>
<feature type="region of interest" description="Disordered" evidence="1">
    <location>
        <begin position="244"/>
        <end position="265"/>
    </location>
</feature>
<evidence type="ECO:0000256" key="1">
    <source>
        <dbReference type="SAM" id="MobiDB-lite"/>
    </source>
</evidence>
<evidence type="ECO:0000259" key="2">
    <source>
        <dbReference type="Pfam" id="PF14529"/>
    </source>
</evidence>
<dbReference type="Gene3D" id="3.60.10.10">
    <property type="entry name" value="Endonuclease/exonuclease/phosphatase"/>
    <property type="match status" value="1"/>
</dbReference>
<gene>
    <name evidence="3" type="ORF">AVEN_129099_1</name>
</gene>
<proteinExistence type="predicted"/>
<evidence type="ECO:0000313" key="4">
    <source>
        <dbReference type="Proteomes" id="UP000499080"/>
    </source>
</evidence>
<dbReference type="GO" id="GO:0003824">
    <property type="term" value="F:catalytic activity"/>
    <property type="evidence" value="ECO:0007669"/>
    <property type="project" value="InterPro"/>
</dbReference>
<protein>
    <recommendedName>
        <fullName evidence="2">Endonuclease/exonuclease/phosphatase domain-containing protein</fullName>
    </recommendedName>
</protein>
<dbReference type="InterPro" id="IPR005135">
    <property type="entry name" value="Endo/exonuclease/phosphatase"/>
</dbReference>
<reference evidence="3 4" key="1">
    <citation type="journal article" date="2019" name="Sci. Rep.">
        <title>Orb-weaving spider Araneus ventricosus genome elucidates the spidroin gene catalogue.</title>
        <authorList>
            <person name="Kono N."/>
            <person name="Nakamura H."/>
            <person name="Ohtoshi R."/>
            <person name="Moran D.A.P."/>
            <person name="Shinohara A."/>
            <person name="Yoshida Y."/>
            <person name="Fujiwara M."/>
            <person name="Mori M."/>
            <person name="Tomita M."/>
            <person name="Arakawa K."/>
        </authorList>
    </citation>
    <scope>NUCLEOTIDE SEQUENCE [LARGE SCALE GENOMIC DNA]</scope>
</reference>
<accession>A0A4Y2V5I9</accession>